<accession>A0ACC4E4H8</accession>
<name>A0ACC4E4H8_PURLI</name>
<gene>
    <name evidence="1" type="ORF">ACCO45_000043</name>
</gene>
<evidence type="ECO:0000313" key="1">
    <source>
        <dbReference type="EMBL" id="KAL3963039.1"/>
    </source>
</evidence>
<keyword evidence="2" id="KW-1185">Reference proteome</keyword>
<organism evidence="1 2">
    <name type="scientific">Purpureocillium lilacinum</name>
    <name type="common">Paecilomyces lilacinus</name>
    <dbReference type="NCBI Taxonomy" id="33203"/>
    <lineage>
        <taxon>Eukaryota</taxon>
        <taxon>Fungi</taxon>
        <taxon>Dikarya</taxon>
        <taxon>Ascomycota</taxon>
        <taxon>Pezizomycotina</taxon>
        <taxon>Sordariomycetes</taxon>
        <taxon>Hypocreomycetidae</taxon>
        <taxon>Hypocreales</taxon>
        <taxon>Ophiocordycipitaceae</taxon>
        <taxon>Purpureocillium</taxon>
    </lineage>
</organism>
<proteinExistence type="predicted"/>
<dbReference type="Proteomes" id="UP001638806">
    <property type="component" value="Unassembled WGS sequence"/>
</dbReference>
<reference evidence="1" key="1">
    <citation type="submission" date="2024-12" db="EMBL/GenBank/DDBJ databases">
        <title>Comparative genomics and development of molecular markers within Purpureocillium lilacinum and among Purpureocillium species.</title>
        <authorList>
            <person name="Yeh Z.-Y."/>
            <person name="Ni N.-T."/>
            <person name="Lo P.-H."/>
            <person name="Mushyakhwo K."/>
            <person name="Lin C.-F."/>
            <person name="Nai Y.-S."/>
        </authorList>
    </citation>
    <scope>NUCLEOTIDE SEQUENCE</scope>
    <source>
        <strain evidence="1">NCHU-NPUST-175</strain>
    </source>
</reference>
<sequence>MSKVATLILPLFITRCLAASISLNLDDDASVKDAASTIAYGLMKYYTGNNSGDVPGNLPDPYYWWEAGGMFGTMVDYWAFTEDDTYINQTIQAIVHQGAETRDFMPTNQTRSEGNDDQGFWVMTAMSAAENKFPDPPDDQAQYLGLVQSVFNQYVSRWEDNDCGGGMRWQIFPFNNGFDYKNSISNGCFFNIAARLARYTGNTTYGDWAAKIFEWEERAGLVQRNYSIFDGTWIEPGGSCPRTNPTLWSYNAGVFLHGAAAMYNLSGSDSWKARTDGILDMALQTFVTSKNVVWEQQCELSGMCNLNEQSYKGYFLRWLAATAKLAPHTTDIIRPVVRASAEAAVKACCGTGSPGTPPFNGKDGTACGFSWTGNDTAFDGIAGVGEQMNALSAVMCNLVGKTAGPVTNDTGGTSRGNAGGGGGSSDHDPTAERPITAGDKAGAGLLTATILLSLVIAAVLITK</sequence>
<protein>
    <submittedName>
        <fullName evidence="1">Uncharacterized protein</fullName>
    </submittedName>
</protein>
<dbReference type="EMBL" id="JBGNUJ010000002">
    <property type="protein sequence ID" value="KAL3963039.1"/>
    <property type="molecule type" value="Genomic_DNA"/>
</dbReference>
<evidence type="ECO:0000313" key="2">
    <source>
        <dbReference type="Proteomes" id="UP001638806"/>
    </source>
</evidence>
<comment type="caution">
    <text evidence="1">The sequence shown here is derived from an EMBL/GenBank/DDBJ whole genome shotgun (WGS) entry which is preliminary data.</text>
</comment>